<dbReference type="Gene3D" id="1.10.10.10">
    <property type="entry name" value="Winged helix-like DNA-binding domain superfamily/Winged helix DNA-binding domain"/>
    <property type="match status" value="1"/>
</dbReference>
<evidence type="ECO:0000313" key="6">
    <source>
        <dbReference type="EMBL" id="OCX13018.1"/>
    </source>
</evidence>
<dbReference type="GO" id="GO:0003700">
    <property type="term" value="F:DNA-binding transcription factor activity"/>
    <property type="evidence" value="ECO:0007669"/>
    <property type="project" value="TreeGrafter"/>
</dbReference>
<dbReference type="PROSITE" id="PS51063">
    <property type="entry name" value="HTH_CRP_2"/>
    <property type="match status" value="1"/>
</dbReference>
<dbReference type="SMART" id="SM00419">
    <property type="entry name" value="HTH_CRP"/>
    <property type="match status" value="1"/>
</dbReference>
<evidence type="ECO:0000259" key="5">
    <source>
        <dbReference type="PROSITE" id="PS51063"/>
    </source>
</evidence>
<feature type="domain" description="HTH crp-type" evidence="5">
    <location>
        <begin position="150"/>
        <end position="218"/>
    </location>
</feature>
<dbReference type="InterPro" id="IPR000595">
    <property type="entry name" value="cNMP-bd_dom"/>
</dbReference>
<dbReference type="PROSITE" id="PS50042">
    <property type="entry name" value="CNMP_BINDING_3"/>
    <property type="match status" value="1"/>
</dbReference>
<keyword evidence="2" id="KW-0238">DNA-binding</keyword>
<dbReference type="SMART" id="SM00100">
    <property type="entry name" value="cNMP"/>
    <property type="match status" value="1"/>
</dbReference>
<organism evidence="6 7">
    <name type="scientific">Mesorhizobium hungaricum</name>
    <dbReference type="NCBI Taxonomy" id="1566387"/>
    <lineage>
        <taxon>Bacteria</taxon>
        <taxon>Pseudomonadati</taxon>
        <taxon>Pseudomonadota</taxon>
        <taxon>Alphaproteobacteria</taxon>
        <taxon>Hyphomicrobiales</taxon>
        <taxon>Phyllobacteriaceae</taxon>
        <taxon>Mesorhizobium</taxon>
    </lineage>
</organism>
<dbReference type="PANTHER" id="PTHR24567:SF68">
    <property type="entry name" value="DNA-BINDING TRANSCRIPTIONAL DUAL REGULATOR CRP"/>
    <property type="match status" value="1"/>
</dbReference>
<dbReference type="RefSeq" id="WP_024923377.1">
    <property type="nucleotide sequence ID" value="NZ_MDEO01000036.1"/>
</dbReference>
<dbReference type="Gene3D" id="2.60.120.10">
    <property type="entry name" value="Jelly Rolls"/>
    <property type="match status" value="1"/>
</dbReference>
<dbReference type="EMBL" id="MDEO01000036">
    <property type="protein sequence ID" value="OCX13018.1"/>
    <property type="molecule type" value="Genomic_DNA"/>
</dbReference>
<dbReference type="CDD" id="cd00038">
    <property type="entry name" value="CAP_ED"/>
    <property type="match status" value="1"/>
</dbReference>
<reference evidence="6 7" key="1">
    <citation type="submission" date="2016-08" db="EMBL/GenBank/DDBJ databases">
        <title>Whole genome sequence of Mesorhizobium sp. strain UASWS1009 isolated from industrial sewage.</title>
        <authorList>
            <person name="Crovadore J."/>
            <person name="Calmin G."/>
            <person name="Chablais R."/>
            <person name="Cochard B."/>
            <person name="Lefort F."/>
        </authorList>
    </citation>
    <scope>NUCLEOTIDE SEQUENCE [LARGE SCALE GENOMIC DNA]</scope>
    <source>
        <strain evidence="6 7">UASWS1009</strain>
    </source>
</reference>
<feature type="domain" description="Cyclic nucleotide-binding" evidence="4">
    <location>
        <begin position="16"/>
        <end position="136"/>
    </location>
</feature>
<dbReference type="InterPro" id="IPR012318">
    <property type="entry name" value="HTH_CRP"/>
</dbReference>
<dbReference type="GO" id="GO:0005829">
    <property type="term" value="C:cytosol"/>
    <property type="evidence" value="ECO:0007669"/>
    <property type="project" value="TreeGrafter"/>
</dbReference>
<dbReference type="Proteomes" id="UP000094412">
    <property type="component" value="Unassembled WGS sequence"/>
</dbReference>
<dbReference type="GO" id="GO:0003677">
    <property type="term" value="F:DNA binding"/>
    <property type="evidence" value="ECO:0007669"/>
    <property type="project" value="UniProtKB-KW"/>
</dbReference>
<dbReference type="InterPro" id="IPR036388">
    <property type="entry name" value="WH-like_DNA-bd_sf"/>
</dbReference>
<dbReference type="PANTHER" id="PTHR24567">
    <property type="entry name" value="CRP FAMILY TRANSCRIPTIONAL REGULATORY PROTEIN"/>
    <property type="match status" value="1"/>
</dbReference>
<sequence length="226" mass="25045">MLMTSLDQEPKQALAGFAHYDRDLLDRMFGDAKPEKYAAGRLLFLQDDPSDRIYGLLGGSVEISIYSTGGDKLVANLQFPPSLIGEIGVLDGGRRTATAICRSDCSIVSLTRKQVLDRIEQDPLLGRAIIELLCKRLRWVSEELGDHNFLGIEARLAKRLLHLNDRLSDASGWIAISQSELAQTLGATRESVNKLLNDWRGRALIATKRGHVKVNDPSRLRHVGSD</sequence>
<keyword evidence="7" id="KW-1185">Reference proteome</keyword>
<evidence type="ECO:0000256" key="1">
    <source>
        <dbReference type="ARBA" id="ARBA00023015"/>
    </source>
</evidence>
<evidence type="ECO:0000256" key="3">
    <source>
        <dbReference type="ARBA" id="ARBA00023163"/>
    </source>
</evidence>
<gene>
    <name evidence="6" type="ORF">QV13_26055</name>
</gene>
<protein>
    <submittedName>
        <fullName evidence="6">Crp/Fnr family transcriptional regulator</fullName>
    </submittedName>
</protein>
<dbReference type="Pfam" id="PF00027">
    <property type="entry name" value="cNMP_binding"/>
    <property type="match status" value="1"/>
</dbReference>
<dbReference type="InterPro" id="IPR036390">
    <property type="entry name" value="WH_DNA-bd_sf"/>
</dbReference>
<dbReference type="SUPFAM" id="SSF46785">
    <property type="entry name" value="Winged helix' DNA-binding domain"/>
    <property type="match status" value="1"/>
</dbReference>
<evidence type="ECO:0000256" key="2">
    <source>
        <dbReference type="ARBA" id="ARBA00023125"/>
    </source>
</evidence>
<dbReference type="InterPro" id="IPR050397">
    <property type="entry name" value="Env_Response_Regulators"/>
</dbReference>
<dbReference type="STRING" id="1566387.QV13_26055"/>
<evidence type="ECO:0000259" key="4">
    <source>
        <dbReference type="PROSITE" id="PS50042"/>
    </source>
</evidence>
<dbReference type="AlphaFoldDB" id="A0A1C2DE61"/>
<dbReference type="InterPro" id="IPR018490">
    <property type="entry name" value="cNMP-bd_dom_sf"/>
</dbReference>
<evidence type="ECO:0000313" key="7">
    <source>
        <dbReference type="Proteomes" id="UP000094412"/>
    </source>
</evidence>
<name>A0A1C2DE61_9HYPH</name>
<dbReference type="InterPro" id="IPR014710">
    <property type="entry name" value="RmlC-like_jellyroll"/>
</dbReference>
<dbReference type="Pfam" id="PF13545">
    <property type="entry name" value="HTH_Crp_2"/>
    <property type="match status" value="1"/>
</dbReference>
<keyword evidence="3" id="KW-0804">Transcription</keyword>
<proteinExistence type="predicted"/>
<keyword evidence="1" id="KW-0805">Transcription regulation</keyword>
<dbReference type="SUPFAM" id="SSF51206">
    <property type="entry name" value="cAMP-binding domain-like"/>
    <property type="match status" value="1"/>
</dbReference>
<comment type="caution">
    <text evidence="6">The sequence shown here is derived from an EMBL/GenBank/DDBJ whole genome shotgun (WGS) entry which is preliminary data.</text>
</comment>
<accession>A0A1C2DE61</accession>